<protein>
    <recommendedName>
        <fullName evidence="1">Enoyl reductase (ER) domain-containing protein</fullName>
    </recommendedName>
</protein>
<dbReference type="Pfam" id="PF08240">
    <property type="entry name" value="ADH_N"/>
    <property type="match status" value="1"/>
</dbReference>
<dbReference type="AlphaFoldDB" id="A0AAV5GHT5"/>
<dbReference type="PANTHER" id="PTHR11695">
    <property type="entry name" value="ALCOHOL DEHYDROGENASE RELATED"/>
    <property type="match status" value="1"/>
</dbReference>
<name>A0AAV5GHT5_9BASI</name>
<dbReference type="PANTHER" id="PTHR11695:SF648">
    <property type="entry name" value="ZINC-BINDING OXIDOREDUCTASE"/>
    <property type="match status" value="1"/>
</dbReference>
<reference evidence="2 3" key="1">
    <citation type="submission" date="2021-12" db="EMBL/GenBank/DDBJ databases">
        <title>High titer production of polyol ester of fatty acids by Rhodotorula paludigena BS15 towards product separation-free biomass refinery.</title>
        <authorList>
            <person name="Mano J."/>
            <person name="Ono H."/>
            <person name="Tanaka T."/>
            <person name="Naito K."/>
            <person name="Sushida H."/>
            <person name="Ike M."/>
            <person name="Tokuyasu K."/>
            <person name="Kitaoka M."/>
        </authorList>
    </citation>
    <scope>NUCLEOTIDE SEQUENCE [LARGE SCALE GENOMIC DNA]</scope>
    <source>
        <strain evidence="2 3">BS15</strain>
    </source>
</reference>
<sequence>MASPDAAPSFRAWTHSSPPFPSTLSLQQQTPPTPAHLQPHQILVEVHAAALNPVDVQFCNLPIFRLPALSYPRGIGCDFAGVVLAKGKDVKDLEMGAQVMGVSMAPLADVNGGVLSEISVIDTTRATVVRKPPHLSWSQAAAVPLVYLTARTCLSVPYFVLPRSASENPTSPASHRIQPAVVVLGGSSAVGQYAIQLAKKRLHAKVVVTCSGKNADFVKSLGADEVVDYTAEDVVGRLLALRPDSGYVTIIDCVGGRQVLDHAAALLSPRSRDYPQGGSFTTIVGDKTERSALGGSMLYWWHPRMFLRMVRGWYGRGARYSCIMLKSDKAWLGEIGHAVADEGFQVPIDSEFAFEQVEEAYKRLETSRATGKIVVKVRSD</sequence>
<dbReference type="CDD" id="cd08267">
    <property type="entry name" value="MDR1"/>
    <property type="match status" value="1"/>
</dbReference>
<dbReference type="Gene3D" id="3.40.50.720">
    <property type="entry name" value="NAD(P)-binding Rossmann-like Domain"/>
    <property type="match status" value="1"/>
</dbReference>
<dbReference type="InterPro" id="IPR036291">
    <property type="entry name" value="NAD(P)-bd_dom_sf"/>
</dbReference>
<evidence type="ECO:0000313" key="2">
    <source>
        <dbReference type="EMBL" id="GJN92221.1"/>
    </source>
</evidence>
<organism evidence="2 3">
    <name type="scientific">Rhodotorula paludigena</name>
    <dbReference type="NCBI Taxonomy" id="86838"/>
    <lineage>
        <taxon>Eukaryota</taxon>
        <taxon>Fungi</taxon>
        <taxon>Dikarya</taxon>
        <taxon>Basidiomycota</taxon>
        <taxon>Pucciniomycotina</taxon>
        <taxon>Microbotryomycetes</taxon>
        <taxon>Sporidiobolales</taxon>
        <taxon>Sporidiobolaceae</taxon>
        <taxon>Rhodotorula</taxon>
    </lineage>
</organism>
<feature type="domain" description="Enoyl reductase (ER)" evidence="1">
    <location>
        <begin position="21"/>
        <end position="375"/>
    </location>
</feature>
<dbReference type="Gene3D" id="3.90.180.10">
    <property type="entry name" value="Medium-chain alcohol dehydrogenases, catalytic domain"/>
    <property type="match status" value="1"/>
</dbReference>
<dbReference type="EMBL" id="BQKY01000010">
    <property type="protein sequence ID" value="GJN92221.1"/>
    <property type="molecule type" value="Genomic_DNA"/>
</dbReference>
<accession>A0AAV5GHT5</accession>
<keyword evidence="3" id="KW-1185">Reference proteome</keyword>
<dbReference type="SUPFAM" id="SSF50129">
    <property type="entry name" value="GroES-like"/>
    <property type="match status" value="1"/>
</dbReference>
<comment type="caution">
    <text evidence="2">The sequence shown here is derived from an EMBL/GenBank/DDBJ whole genome shotgun (WGS) entry which is preliminary data.</text>
</comment>
<dbReference type="GO" id="GO:0016491">
    <property type="term" value="F:oxidoreductase activity"/>
    <property type="evidence" value="ECO:0007669"/>
    <property type="project" value="InterPro"/>
</dbReference>
<evidence type="ECO:0000259" key="1">
    <source>
        <dbReference type="SMART" id="SM00829"/>
    </source>
</evidence>
<proteinExistence type="predicted"/>
<dbReference type="Pfam" id="PF13602">
    <property type="entry name" value="ADH_zinc_N_2"/>
    <property type="match status" value="1"/>
</dbReference>
<dbReference type="SUPFAM" id="SSF51735">
    <property type="entry name" value="NAD(P)-binding Rossmann-fold domains"/>
    <property type="match status" value="1"/>
</dbReference>
<dbReference type="InterPro" id="IPR013154">
    <property type="entry name" value="ADH-like_N"/>
</dbReference>
<evidence type="ECO:0000313" key="3">
    <source>
        <dbReference type="Proteomes" id="UP001342314"/>
    </source>
</evidence>
<dbReference type="InterPro" id="IPR011032">
    <property type="entry name" value="GroES-like_sf"/>
</dbReference>
<gene>
    <name evidence="2" type="ORF">Rhopal_005251-T1</name>
</gene>
<dbReference type="InterPro" id="IPR020843">
    <property type="entry name" value="ER"/>
</dbReference>
<dbReference type="InterPro" id="IPR050700">
    <property type="entry name" value="YIM1/Zinc_Alcohol_DH_Fams"/>
</dbReference>
<dbReference type="SMART" id="SM00829">
    <property type="entry name" value="PKS_ER"/>
    <property type="match status" value="1"/>
</dbReference>
<dbReference type="Proteomes" id="UP001342314">
    <property type="component" value="Unassembled WGS sequence"/>
</dbReference>